<dbReference type="Pfam" id="PF00534">
    <property type="entry name" value="Glycos_transf_1"/>
    <property type="match status" value="1"/>
</dbReference>
<dbReference type="InterPro" id="IPR001296">
    <property type="entry name" value="Glyco_trans_1"/>
</dbReference>
<dbReference type="CDD" id="cd03801">
    <property type="entry name" value="GT4_PimA-like"/>
    <property type="match status" value="1"/>
</dbReference>
<dbReference type="SUPFAM" id="SSF53756">
    <property type="entry name" value="UDP-Glycosyltransferase/glycogen phosphorylase"/>
    <property type="match status" value="1"/>
</dbReference>
<keyword evidence="2" id="KW-0808">Transferase</keyword>
<comment type="caution">
    <text evidence="2">The sequence shown here is derived from an EMBL/GenBank/DDBJ whole genome shotgun (WGS) entry which is preliminary data.</text>
</comment>
<protein>
    <submittedName>
        <fullName evidence="2">Glycosyltransferase family 4 protein</fullName>
        <ecNumber evidence="2">2.4.-.-</ecNumber>
    </submittedName>
</protein>
<evidence type="ECO:0000313" key="2">
    <source>
        <dbReference type="EMBL" id="MDO7907631.1"/>
    </source>
</evidence>
<dbReference type="GO" id="GO:0016757">
    <property type="term" value="F:glycosyltransferase activity"/>
    <property type="evidence" value="ECO:0007669"/>
    <property type="project" value="UniProtKB-KW"/>
</dbReference>
<name>A0ABT9CIY0_9BACL</name>
<gene>
    <name evidence="2" type="ORF">Q5741_14570</name>
</gene>
<accession>A0ABT9CIY0</accession>
<evidence type="ECO:0000259" key="1">
    <source>
        <dbReference type="Pfam" id="PF00534"/>
    </source>
</evidence>
<sequence>MKILLVADHPGWALDHIARDLSALDLNGITLTTDYYSNVTAADQADYDLIYPMGLSIAKRLYQTGIPLENMATAITSLVPYESHLASGTMPVGFMQFIRRLRGVNTYSDEIVRLFKPHFPLIKTRVGIDTAQFKPAADQQKRLFRVGWVGRIDLPDRRELKGYDLVRSALKGLNAELDIRTFKEQYVSRDQMIGYYQQLDCLICSSRTESIPFPVLEAAACGIPVISTQVGIVPELIRHKQNGILIPRTANAIRKEVMQLMTNPEERQRLGHNARDAIVELWSWDVCKQEWESFFKSMQ</sequence>
<dbReference type="EMBL" id="JAUQTB010000008">
    <property type="protein sequence ID" value="MDO7907631.1"/>
    <property type="molecule type" value="Genomic_DNA"/>
</dbReference>
<dbReference type="PANTHER" id="PTHR12526:SF637">
    <property type="entry name" value="GLYCOSYLTRANSFERASE EPSF-RELATED"/>
    <property type="match status" value="1"/>
</dbReference>
<keyword evidence="3" id="KW-1185">Reference proteome</keyword>
<dbReference type="PANTHER" id="PTHR12526">
    <property type="entry name" value="GLYCOSYLTRANSFERASE"/>
    <property type="match status" value="1"/>
</dbReference>
<dbReference type="RefSeq" id="WP_305024839.1">
    <property type="nucleotide sequence ID" value="NZ_JAUQTB010000008.1"/>
</dbReference>
<dbReference type="EC" id="2.4.-.-" evidence="2"/>
<dbReference type="Gene3D" id="3.40.50.2000">
    <property type="entry name" value="Glycogen Phosphorylase B"/>
    <property type="match status" value="1"/>
</dbReference>
<evidence type="ECO:0000313" key="3">
    <source>
        <dbReference type="Proteomes" id="UP001240171"/>
    </source>
</evidence>
<keyword evidence="2" id="KW-0328">Glycosyltransferase</keyword>
<organism evidence="2 3">
    <name type="scientific">Paenibacillus lacisoli</name>
    <dbReference type="NCBI Taxonomy" id="3064525"/>
    <lineage>
        <taxon>Bacteria</taxon>
        <taxon>Bacillati</taxon>
        <taxon>Bacillota</taxon>
        <taxon>Bacilli</taxon>
        <taxon>Bacillales</taxon>
        <taxon>Paenibacillaceae</taxon>
        <taxon>Paenibacillus</taxon>
    </lineage>
</organism>
<feature type="domain" description="Glycosyl transferase family 1" evidence="1">
    <location>
        <begin position="179"/>
        <end position="276"/>
    </location>
</feature>
<proteinExistence type="predicted"/>
<dbReference type="Proteomes" id="UP001240171">
    <property type="component" value="Unassembled WGS sequence"/>
</dbReference>
<reference evidence="2 3" key="1">
    <citation type="submission" date="2023-07" db="EMBL/GenBank/DDBJ databases">
        <title>Paenibacillus sp. JX-17 nov. isolated from soil.</title>
        <authorList>
            <person name="Wan Y."/>
            <person name="Liu B."/>
        </authorList>
    </citation>
    <scope>NUCLEOTIDE SEQUENCE [LARGE SCALE GENOMIC DNA]</scope>
    <source>
        <strain evidence="2 3">JX-17</strain>
    </source>
</reference>